<protein>
    <submittedName>
        <fullName evidence="1">Uncharacterized protein</fullName>
    </submittedName>
</protein>
<organism evidence="1 2">
    <name type="scientific">Penicillium argentinense</name>
    <dbReference type="NCBI Taxonomy" id="1131581"/>
    <lineage>
        <taxon>Eukaryota</taxon>
        <taxon>Fungi</taxon>
        <taxon>Dikarya</taxon>
        <taxon>Ascomycota</taxon>
        <taxon>Pezizomycotina</taxon>
        <taxon>Eurotiomycetes</taxon>
        <taxon>Eurotiomycetidae</taxon>
        <taxon>Eurotiales</taxon>
        <taxon>Aspergillaceae</taxon>
        <taxon>Penicillium</taxon>
    </lineage>
</organism>
<reference evidence="1" key="1">
    <citation type="submission" date="2022-11" db="EMBL/GenBank/DDBJ databases">
        <authorList>
            <person name="Petersen C."/>
        </authorList>
    </citation>
    <scope>NUCLEOTIDE SEQUENCE</scope>
    <source>
        <strain evidence="1">IBT 30761</strain>
    </source>
</reference>
<name>A0A9W9G3V0_9EURO</name>
<gene>
    <name evidence="1" type="ORF">N7532_002068</name>
</gene>
<dbReference type="AlphaFoldDB" id="A0A9W9G3V0"/>
<sequence length="169" mass="19619">MAYTASHFARDRKEWVKELEYFNKVWEKLTISRSNHWQRKQALLIRIESKLATLLPTDAEKGTGTCFAEKVRQILDSIRIANEDAILRGEILKMLVPAIGRLMIPGGPDSDTFAMKMDQKVERLDKEWQEKSPKKGEIEDFRQAQLRSRWTSLSVVSPICLCPQCVKRR</sequence>
<dbReference type="RefSeq" id="XP_056479603.1">
    <property type="nucleotide sequence ID" value="XM_056614562.1"/>
</dbReference>
<reference evidence="1" key="2">
    <citation type="journal article" date="2023" name="IMA Fungus">
        <title>Comparative genomic study of the Penicillium genus elucidates a diverse pangenome and 15 lateral gene transfer events.</title>
        <authorList>
            <person name="Petersen C."/>
            <person name="Sorensen T."/>
            <person name="Nielsen M.R."/>
            <person name="Sondergaard T.E."/>
            <person name="Sorensen J.L."/>
            <person name="Fitzpatrick D.A."/>
            <person name="Frisvad J.C."/>
            <person name="Nielsen K.L."/>
        </authorList>
    </citation>
    <scope>NUCLEOTIDE SEQUENCE</scope>
    <source>
        <strain evidence="1">IBT 30761</strain>
    </source>
</reference>
<dbReference type="Proteomes" id="UP001149074">
    <property type="component" value="Unassembled WGS sequence"/>
</dbReference>
<dbReference type="OrthoDB" id="4318340at2759"/>
<evidence type="ECO:0000313" key="2">
    <source>
        <dbReference type="Proteomes" id="UP001149074"/>
    </source>
</evidence>
<proteinExistence type="predicted"/>
<dbReference type="EMBL" id="JAPQKI010000002">
    <property type="protein sequence ID" value="KAJ5111533.1"/>
    <property type="molecule type" value="Genomic_DNA"/>
</dbReference>
<keyword evidence="2" id="KW-1185">Reference proteome</keyword>
<evidence type="ECO:0000313" key="1">
    <source>
        <dbReference type="EMBL" id="KAJ5111533.1"/>
    </source>
</evidence>
<dbReference type="GeneID" id="81353541"/>
<accession>A0A9W9G3V0</accession>
<comment type="caution">
    <text evidence="1">The sequence shown here is derived from an EMBL/GenBank/DDBJ whole genome shotgun (WGS) entry which is preliminary data.</text>
</comment>